<reference evidence="2 3" key="1">
    <citation type="journal article" date="2020" name="Nature">
        <title>Six reference-quality genomes reveal evolution of bat adaptations.</title>
        <authorList>
            <person name="Jebb D."/>
            <person name="Huang Z."/>
            <person name="Pippel M."/>
            <person name="Hughes G.M."/>
            <person name="Lavrichenko K."/>
            <person name="Devanna P."/>
            <person name="Winkler S."/>
            <person name="Jermiin L.S."/>
            <person name="Skirmuntt E.C."/>
            <person name="Katzourakis A."/>
            <person name="Burkitt-Gray L."/>
            <person name="Ray D.A."/>
            <person name="Sullivan K.A.M."/>
            <person name="Roscito J.G."/>
            <person name="Kirilenko B.M."/>
            <person name="Davalos L.M."/>
            <person name="Corthals A.P."/>
            <person name="Power M.L."/>
            <person name="Jones G."/>
            <person name="Ransome R.D."/>
            <person name="Dechmann D.K.N."/>
            <person name="Locatelli A.G."/>
            <person name="Puechmaille S.J."/>
            <person name="Fedrigo O."/>
            <person name="Jarvis E.D."/>
            <person name="Hiller M."/>
            <person name="Vernes S.C."/>
            <person name="Myers E.W."/>
            <person name="Teeling E.C."/>
        </authorList>
    </citation>
    <scope>NUCLEOTIDE SEQUENCE [LARGE SCALE GENOMIC DNA]</scope>
    <source>
        <strain evidence="2">MMyoMyo1</strain>
        <tissue evidence="2">Flight muscle</tissue>
    </source>
</reference>
<dbReference type="Proteomes" id="UP000527355">
    <property type="component" value="Unassembled WGS sequence"/>
</dbReference>
<protein>
    <submittedName>
        <fullName evidence="2">Uncharacterized protein</fullName>
    </submittedName>
</protein>
<evidence type="ECO:0000313" key="2">
    <source>
        <dbReference type="EMBL" id="KAF6314912.1"/>
    </source>
</evidence>
<comment type="caution">
    <text evidence="2">The sequence shown here is derived from an EMBL/GenBank/DDBJ whole genome shotgun (WGS) entry which is preliminary data.</text>
</comment>
<evidence type="ECO:0000313" key="3">
    <source>
        <dbReference type="Proteomes" id="UP000527355"/>
    </source>
</evidence>
<feature type="compositionally biased region" description="Pro residues" evidence="1">
    <location>
        <begin position="168"/>
        <end position="179"/>
    </location>
</feature>
<accession>A0A7J7UQ45</accession>
<name>A0A7J7UQ45_MYOMY</name>
<dbReference type="AlphaFoldDB" id="A0A7J7UQ45"/>
<feature type="region of interest" description="Disordered" evidence="1">
    <location>
        <begin position="69"/>
        <end position="104"/>
    </location>
</feature>
<gene>
    <name evidence="2" type="ORF">mMyoMyo1_008687</name>
</gene>
<evidence type="ECO:0000256" key="1">
    <source>
        <dbReference type="SAM" id="MobiDB-lite"/>
    </source>
</evidence>
<feature type="compositionally biased region" description="Pro residues" evidence="1">
    <location>
        <begin position="255"/>
        <end position="266"/>
    </location>
</feature>
<dbReference type="EMBL" id="JABWUV010000012">
    <property type="protein sequence ID" value="KAF6314912.1"/>
    <property type="molecule type" value="Genomic_DNA"/>
</dbReference>
<proteinExistence type="predicted"/>
<sequence length="307" mass="33845">MFSCCRPVCRGQGLNRGSDESVFRRDRRWMRAQPRRRLWPFARREAESSTQVNVLHLVVEEDPWPLDWTVGHSTEGQERPEESVATGGSGDPGPMDGWRRTPPRKPLRLRKSLTWKPLSPNTRRAIFNTRWEDLEPNDAETKEAEPKAPAQEVDVAPPEKHHAELEVCPPPELSPPPAATPVAAVEPGLAQEETESQPPGDEEPSLEPLEVPALEEELPVEGPAKGPEAPAQEVDVVPITSDEQHEEQDAELEVCPPPELSPPPSAAPDAAEETGSAPDATEALKLLDEEPSLDPMQIPTLEKELPV</sequence>
<keyword evidence="3" id="KW-1185">Reference proteome</keyword>
<feature type="compositionally biased region" description="Acidic residues" evidence="1">
    <location>
        <begin position="192"/>
        <end position="205"/>
    </location>
</feature>
<feature type="region of interest" description="Disordered" evidence="1">
    <location>
        <begin position="129"/>
        <end position="307"/>
    </location>
</feature>
<organism evidence="2 3">
    <name type="scientific">Myotis myotis</name>
    <name type="common">Greater mouse-eared bat</name>
    <name type="synonym">Vespertilio myotis</name>
    <dbReference type="NCBI Taxonomy" id="51298"/>
    <lineage>
        <taxon>Eukaryota</taxon>
        <taxon>Metazoa</taxon>
        <taxon>Chordata</taxon>
        <taxon>Craniata</taxon>
        <taxon>Vertebrata</taxon>
        <taxon>Euteleostomi</taxon>
        <taxon>Mammalia</taxon>
        <taxon>Eutheria</taxon>
        <taxon>Laurasiatheria</taxon>
        <taxon>Chiroptera</taxon>
        <taxon>Yangochiroptera</taxon>
        <taxon>Vespertilionidae</taxon>
        <taxon>Myotis</taxon>
    </lineage>
</organism>